<dbReference type="EMBL" id="MSIF01000001">
    <property type="protein sequence ID" value="OLF14251.1"/>
    <property type="molecule type" value="Genomic_DNA"/>
</dbReference>
<evidence type="ECO:0000313" key="1">
    <source>
        <dbReference type="EMBL" id="OLF14251.1"/>
    </source>
</evidence>
<sequence length="128" mass="12894">MPNDHTRESRGPVLIEADTVEQALRCLTDVAETMGAGIADGCVDSVVVCWEQPAGVDPAPDPAPVLSAHDDDQPCLVFTVDRVGTGPELARVLNDCALAAAGRAGSTARVAVVIGCLSAGAVALAGSS</sequence>
<keyword evidence="2" id="KW-1185">Reference proteome</keyword>
<accession>A0A7Z0WRZ5</accession>
<dbReference type="RefSeq" id="WP_075131197.1">
    <property type="nucleotide sequence ID" value="NZ_MSIF01000001.1"/>
</dbReference>
<dbReference type="Proteomes" id="UP000185696">
    <property type="component" value="Unassembled WGS sequence"/>
</dbReference>
<reference evidence="1 2" key="1">
    <citation type="submission" date="2016-12" db="EMBL/GenBank/DDBJ databases">
        <title>The draft genome sequence of Actinophytocola xinjiangensis.</title>
        <authorList>
            <person name="Wang W."/>
            <person name="Yuan L."/>
        </authorList>
    </citation>
    <scope>NUCLEOTIDE SEQUENCE [LARGE SCALE GENOMIC DNA]</scope>
    <source>
        <strain evidence="1 2">CGMCC 4.4663</strain>
    </source>
</reference>
<comment type="caution">
    <text evidence="1">The sequence shown here is derived from an EMBL/GenBank/DDBJ whole genome shotgun (WGS) entry which is preliminary data.</text>
</comment>
<organism evidence="1 2">
    <name type="scientific">Actinophytocola xinjiangensis</name>
    <dbReference type="NCBI Taxonomy" id="485602"/>
    <lineage>
        <taxon>Bacteria</taxon>
        <taxon>Bacillati</taxon>
        <taxon>Actinomycetota</taxon>
        <taxon>Actinomycetes</taxon>
        <taxon>Pseudonocardiales</taxon>
        <taxon>Pseudonocardiaceae</taxon>
    </lineage>
</organism>
<protein>
    <submittedName>
        <fullName evidence="1">Uncharacterized protein</fullName>
    </submittedName>
</protein>
<name>A0A7Z0WRZ5_9PSEU</name>
<evidence type="ECO:0000313" key="2">
    <source>
        <dbReference type="Proteomes" id="UP000185696"/>
    </source>
</evidence>
<proteinExistence type="predicted"/>
<dbReference type="AlphaFoldDB" id="A0A7Z0WRZ5"/>
<gene>
    <name evidence="1" type="ORF">BLA60_03710</name>
</gene>